<keyword evidence="7" id="KW-1185">Reference proteome</keyword>
<dbReference type="GO" id="GO:0005096">
    <property type="term" value="F:GTPase activator activity"/>
    <property type="evidence" value="ECO:0007669"/>
    <property type="project" value="TreeGrafter"/>
</dbReference>
<feature type="compositionally biased region" description="Polar residues" evidence="4">
    <location>
        <begin position="172"/>
        <end position="181"/>
    </location>
</feature>
<comment type="subcellular location">
    <subcellularLocation>
        <location evidence="1">Cytoplasm</location>
    </subcellularLocation>
</comment>
<dbReference type="PANTHER" id="PTHR10241:SF25">
    <property type="entry name" value="TOMOSYN, ISOFORM C"/>
    <property type="match status" value="1"/>
</dbReference>
<dbReference type="GO" id="GO:0045159">
    <property type="term" value="F:myosin II binding"/>
    <property type="evidence" value="ECO:0007669"/>
    <property type="project" value="TreeGrafter"/>
</dbReference>
<dbReference type="InterPro" id="IPR042855">
    <property type="entry name" value="V_SNARE_CC"/>
</dbReference>
<dbReference type="PROSITE" id="PS50892">
    <property type="entry name" value="V_SNARE"/>
    <property type="match status" value="1"/>
</dbReference>
<keyword evidence="3" id="KW-0175">Coiled coil</keyword>
<dbReference type="EMBL" id="CASHTH010003275">
    <property type="protein sequence ID" value="CAI8042612.1"/>
    <property type="molecule type" value="Genomic_DNA"/>
</dbReference>
<evidence type="ECO:0000256" key="3">
    <source>
        <dbReference type="PROSITE-ProRule" id="PRU00290"/>
    </source>
</evidence>
<dbReference type="GO" id="GO:0006893">
    <property type="term" value="P:Golgi to plasma membrane transport"/>
    <property type="evidence" value="ECO:0007669"/>
    <property type="project" value="TreeGrafter"/>
</dbReference>
<comment type="caution">
    <text evidence="6">The sequence shown here is derived from an EMBL/GenBank/DDBJ whole genome shotgun (WGS) entry which is preliminary data.</text>
</comment>
<accession>A0AA35X9I0</accession>
<evidence type="ECO:0000259" key="5">
    <source>
        <dbReference type="PROSITE" id="PS50892"/>
    </source>
</evidence>
<name>A0AA35X9I0_GEOBA</name>
<evidence type="ECO:0000256" key="2">
    <source>
        <dbReference type="ARBA" id="ARBA00022490"/>
    </source>
</evidence>
<feature type="compositionally biased region" description="Basic and acidic residues" evidence="4">
    <location>
        <begin position="195"/>
        <end position="239"/>
    </location>
</feature>
<dbReference type="GO" id="GO:0006887">
    <property type="term" value="P:exocytosis"/>
    <property type="evidence" value="ECO:0007669"/>
    <property type="project" value="TreeGrafter"/>
</dbReference>
<evidence type="ECO:0000313" key="7">
    <source>
        <dbReference type="Proteomes" id="UP001174909"/>
    </source>
</evidence>
<feature type="region of interest" description="Disordered" evidence="4">
    <location>
        <begin position="166"/>
        <end position="258"/>
    </location>
</feature>
<feature type="compositionally biased region" description="Basic and acidic residues" evidence="4">
    <location>
        <begin position="249"/>
        <end position="258"/>
    </location>
</feature>
<reference evidence="6" key="1">
    <citation type="submission" date="2023-03" db="EMBL/GenBank/DDBJ databases">
        <authorList>
            <person name="Steffen K."/>
            <person name="Cardenas P."/>
        </authorList>
    </citation>
    <scope>NUCLEOTIDE SEQUENCE</scope>
</reference>
<evidence type="ECO:0000313" key="6">
    <source>
        <dbReference type="EMBL" id="CAI8042612.1"/>
    </source>
</evidence>
<keyword evidence="2" id="KW-0963">Cytoplasm</keyword>
<organism evidence="6 7">
    <name type="scientific">Geodia barretti</name>
    <name type="common">Barrett's horny sponge</name>
    <dbReference type="NCBI Taxonomy" id="519541"/>
    <lineage>
        <taxon>Eukaryota</taxon>
        <taxon>Metazoa</taxon>
        <taxon>Porifera</taxon>
        <taxon>Demospongiae</taxon>
        <taxon>Heteroscleromorpha</taxon>
        <taxon>Tetractinellida</taxon>
        <taxon>Astrophorina</taxon>
        <taxon>Geodiidae</taxon>
        <taxon>Geodia</taxon>
    </lineage>
</organism>
<evidence type="ECO:0000256" key="1">
    <source>
        <dbReference type="ARBA" id="ARBA00004496"/>
    </source>
</evidence>
<dbReference type="CDD" id="cd15873">
    <property type="entry name" value="R-SNARE_STXBP5_6"/>
    <property type="match status" value="1"/>
</dbReference>
<feature type="domain" description="V-SNARE coiled-coil homology" evidence="5">
    <location>
        <begin position="232"/>
        <end position="292"/>
    </location>
</feature>
<dbReference type="SUPFAM" id="SSF58038">
    <property type="entry name" value="SNARE fusion complex"/>
    <property type="match status" value="1"/>
</dbReference>
<dbReference type="GO" id="GO:0019905">
    <property type="term" value="F:syntaxin binding"/>
    <property type="evidence" value="ECO:0007669"/>
    <property type="project" value="TreeGrafter"/>
</dbReference>
<dbReference type="Gene3D" id="1.20.5.110">
    <property type="match status" value="1"/>
</dbReference>
<gene>
    <name evidence="6" type="ORF">GBAR_LOCUS23631</name>
</gene>
<dbReference type="Proteomes" id="UP001174909">
    <property type="component" value="Unassembled WGS sequence"/>
</dbReference>
<dbReference type="PANTHER" id="PTHR10241">
    <property type="entry name" value="LETHAL 2 GIANT LARVAE PROTEIN"/>
    <property type="match status" value="1"/>
</dbReference>
<sequence>MGPRVSQPISKTYYKLIQSLEHNVVNFPLNPYHMGTCSITMLAFNVSNISQSEPLYSCPLPLSSLADYRIMSTFRVSGDGQALFMSSESEVQRLSVCKDDRSEPYIYAQPAWLPPSFHVQVAEPQPAGKGKMDWLFGTVPVEVDRTSVFGVGAGQPLMSVAKRDGVSGAGFHQSTRSQRPTANGRDGPRVTRVARRGEEERGREREERRRGNNEEKGGRGSNEERGKASRASLERRREGGTGLSGQMNRNREALEQRKQALTELEQKTEQLAGDADDFASLAAKLANKSKARVW</sequence>
<dbReference type="GO" id="GO:0005737">
    <property type="term" value="C:cytoplasm"/>
    <property type="evidence" value="ECO:0007669"/>
    <property type="project" value="UniProtKB-SubCell"/>
</dbReference>
<proteinExistence type="predicted"/>
<dbReference type="AlphaFoldDB" id="A0AA35X9I0"/>
<protein>
    <recommendedName>
        <fullName evidence="5">V-SNARE coiled-coil homology domain-containing protein</fullName>
    </recommendedName>
</protein>
<evidence type="ECO:0000256" key="4">
    <source>
        <dbReference type="SAM" id="MobiDB-lite"/>
    </source>
</evidence>
<dbReference type="GO" id="GO:0005886">
    <property type="term" value="C:plasma membrane"/>
    <property type="evidence" value="ECO:0007669"/>
    <property type="project" value="TreeGrafter"/>
</dbReference>